<dbReference type="eggNOG" id="ENOG502SUQ0">
    <property type="taxonomic scope" value="Eukaryota"/>
</dbReference>
<proteinExistence type="predicted"/>
<name>E4ZLW4_LEPMJ</name>
<dbReference type="Proteomes" id="UP000002668">
    <property type="component" value="Genome"/>
</dbReference>
<keyword evidence="3" id="KW-1185">Reference proteome</keyword>
<sequence>MSTAISSPLPTPSNSPPCSTADFTQFPTTDIACAVGSTTSLPANTSAILSSCCHSAPVEPFNGDCGFYCLSVDQPVSELQACFMQGGVNPASIFCSGNNSATATGRPDATGSATRSGGATATGGSEGVGSRVGPGGMGKSGLGVLGLVFAFVIAGAVL</sequence>
<evidence type="ECO:0000313" key="3">
    <source>
        <dbReference type="Proteomes" id="UP000002668"/>
    </source>
</evidence>
<dbReference type="AlphaFoldDB" id="E4ZLW4"/>
<dbReference type="OMA" id="VAWEDVW"/>
<feature type="compositionally biased region" description="Gly residues" evidence="1">
    <location>
        <begin position="120"/>
        <end position="132"/>
    </location>
</feature>
<dbReference type="InParanoid" id="E4ZLW4"/>
<accession>E4ZLW4</accession>
<evidence type="ECO:0000256" key="1">
    <source>
        <dbReference type="SAM" id="MobiDB-lite"/>
    </source>
</evidence>
<dbReference type="GeneID" id="13287173"/>
<dbReference type="HOGENOM" id="CLU_108553_0_0_1"/>
<reference evidence="3" key="1">
    <citation type="journal article" date="2011" name="Nat. Commun.">
        <title>Effector diversification within compartments of the Leptosphaeria maculans genome affected by Repeat-Induced Point mutations.</title>
        <authorList>
            <person name="Rouxel T."/>
            <person name="Grandaubert J."/>
            <person name="Hane J.K."/>
            <person name="Hoede C."/>
            <person name="van de Wouw A.P."/>
            <person name="Couloux A."/>
            <person name="Dominguez V."/>
            <person name="Anthouard V."/>
            <person name="Bally P."/>
            <person name="Bourras S."/>
            <person name="Cozijnsen A.J."/>
            <person name="Ciuffetti L.M."/>
            <person name="Degrave A."/>
            <person name="Dilmaghani A."/>
            <person name="Duret L."/>
            <person name="Fudal I."/>
            <person name="Goodwin S.B."/>
            <person name="Gout L."/>
            <person name="Glaser N."/>
            <person name="Linglin J."/>
            <person name="Kema G.H.J."/>
            <person name="Lapalu N."/>
            <person name="Lawrence C.B."/>
            <person name="May K."/>
            <person name="Meyer M."/>
            <person name="Ollivier B."/>
            <person name="Poulain J."/>
            <person name="Schoch C.L."/>
            <person name="Simon A."/>
            <person name="Spatafora J.W."/>
            <person name="Stachowiak A."/>
            <person name="Turgeon B.G."/>
            <person name="Tyler B.M."/>
            <person name="Vincent D."/>
            <person name="Weissenbach J."/>
            <person name="Amselem J."/>
            <person name="Quesneville H."/>
            <person name="Oliver R.P."/>
            <person name="Wincker P."/>
            <person name="Balesdent M.-H."/>
            <person name="Howlett B.J."/>
        </authorList>
    </citation>
    <scope>NUCLEOTIDE SEQUENCE [LARGE SCALE GENOMIC DNA]</scope>
    <source>
        <strain evidence="3">JN3 / isolate v23.1.3 / race Av1-4-5-6-7-8</strain>
    </source>
</reference>
<dbReference type="VEuPathDB" id="FungiDB:LEMA_P055000.1"/>
<dbReference type="RefSeq" id="XP_003836159.1">
    <property type="nucleotide sequence ID" value="XM_003836111.1"/>
</dbReference>
<dbReference type="EMBL" id="FP929094">
    <property type="protein sequence ID" value="CBX92794.1"/>
    <property type="molecule type" value="Genomic_DNA"/>
</dbReference>
<protein>
    <submittedName>
        <fullName evidence="2">Predicted protein</fullName>
    </submittedName>
</protein>
<dbReference type="OrthoDB" id="3520229at2759"/>
<dbReference type="STRING" id="985895.E4ZLW4"/>
<gene>
    <name evidence="2" type="ORF">LEMA_P055000.1</name>
</gene>
<organism evidence="3">
    <name type="scientific">Leptosphaeria maculans (strain JN3 / isolate v23.1.3 / race Av1-4-5-6-7-8)</name>
    <name type="common">Blackleg fungus</name>
    <name type="synonym">Phoma lingam</name>
    <dbReference type="NCBI Taxonomy" id="985895"/>
    <lineage>
        <taxon>Eukaryota</taxon>
        <taxon>Fungi</taxon>
        <taxon>Dikarya</taxon>
        <taxon>Ascomycota</taxon>
        <taxon>Pezizomycotina</taxon>
        <taxon>Dothideomycetes</taxon>
        <taxon>Pleosporomycetidae</taxon>
        <taxon>Pleosporales</taxon>
        <taxon>Pleosporineae</taxon>
        <taxon>Leptosphaeriaceae</taxon>
        <taxon>Plenodomus</taxon>
        <taxon>Plenodomus lingam/Leptosphaeria maculans species complex</taxon>
    </lineage>
</organism>
<evidence type="ECO:0000313" key="2">
    <source>
        <dbReference type="EMBL" id="CBX92794.1"/>
    </source>
</evidence>
<feature type="compositionally biased region" description="Low complexity" evidence="1">
    <location>
        <begin position="109"/>
        <end position="119"/>
    </location>
</feature>
<feature type="region of interest" description="Disordered" evidence="1">
    <location>
        <begin position="104"/>
        <end position="132"/>
    </location>
</feature>